<dbReference type="Gene3D" id="3.40.50.720">
    <property type="entry name" value="NAD(P)-binding Rossmann-like Domain"/>
    <property type="match status" value="1"/>
</dbReference>
<dbReference type="Pfam" id="PF13460">
    <property type="entry name" value="NAD_binding_10"/>
    <property type="match status" value="1"/>
</dbReference>
<dbReference type="InterPro" id="IPR051207">
    <property type="entry name" value="ComplexI_NDUFA9_subunit"/>
</dbReference>
<evidence type="ECO:0000259" key="1">
    <source>
        <dbReference type="Pfam" id="PF13460"/>
    </source>
</evidence>
<dbReference type="AlphaFoldDB" id="A0A7S2USW7"/>
<proteinExistence type="predicted"/>
<dbReference type="GO" id="GO:0044877">
    <property type="term" value="F:protein-containing complex binding"/>
    <property type="evidence" value="ECO:0007669"/>
    <property type="project" value="TreeGrafter"/>
</dbReference>
<dbReference type="GO" id="GO:0005739">
    <property type="term" value="C:mitochondrion"/>
    <property type="evidence" value="ECO:0007669"/>
    <property type="project" value="TreeGrafter"/>
</dbReference>
<feature type="domain" description="NAD(P)-binding" evidence="1">
    <location>
        <begin position="33"/>
        <end position="178"/>
    </location>
</feature>
<organism evidence="2">
    <name type="scientific">Fibrocapsa japonica</name>
    <dbReference type="NCBI Taxonomy" id="94617"/>
    <lineage>
        <taxon>Eukaryota</taxon>
        <taxon>Sar</taxon>
        <taxon>Stramenopiles</taxon>
        <taxon>Ochrophyta</taxon>
        <taxon>Raphidophyceae</taxon>
        <taxon>Chattonellales</taxon>
        <taxon>Chattonellaceae</taxon>
        <taxon>Fibrocapsa</taxon>
    </lineage>
</organism>
<sequence>MLQQAKKSLVRNVLRSLSTSSNQSTEQKVVVLGGNGYVGQQVCKMAKTMMNCEVVSISRSGAPNFDGAEKWTQEISWEKGDVLEASTWKDHLDGATGVVSCIGAFASTNDAMEYANGDTNIAAAKTAKAAGVANFVFVSTVENNLPEFVLAGYFKGKRRAEDQVLESFPQTGVVLRPSFVYGSRAVGKGISIPLWLVGKPMDMIFSTPPFEVLASTLPGAQAILAAPVPVETVGLCAAAGAVAKLGQTGIVSTKDMKRLAKALR</sequence>
<dbReference type="InterPro" id="IPR036291">
    <property type="entry name" value="NAD(P)-bd_dom_sf"/>
</dbReference>
<dbReference type="InterPro" id="IPR016040">
    <property type="entry name" value="NAD(P)-bd_dom"/>
</dbReference>
<accession>A0A7S2USW7</accession>
<gene>
    <name evidence="2" type="ORF">FJAP1339_LOCUS812</name>
</gene>
<reference evidence="2" key="1">
    <citation type="submission" date="2021-01" db="EMBL/GenBank/DDBJ databases">
        <authorList>
            <person name="Corre E."/>
            <person name="Pelletier E."/>
            <person name="Niang G."/>
            <person name="Scheremetjew M."/>
            <person name="Finn R."/>
            <person name="Kale V."/>
            <person name="Holt S."/>
            <person name="Cochrane G."/>
            <person name="Meng A."/>
            <person name="Brown T."/>
            <person name="Cohen L."/>
        </authorList>
    </citation>
    <scope>NUCLEOTIDE SEQUENCE</scope>
    <source>
        <strain evidence="2">CCMP1661</strain>
    </source>
</reference>
<evidence type="ECO:0000313" key="2">
    <source>
        <dbReference type="EMBL" id="CAD9858294.1"/>
    </source>
</evidence>
<dbReference type="PANTHER" id="PTHR12126">
    <property type="entry name" value="NADH-UBIQUINONE OXIDOREDUCTASE 39 KDA SUBUNIT-RELATED"/>
    <property type="match status" value="1"/>
</dbReference>
<name>A0A7S2USW7_9STRA</name>
<protein>
    <recommendedName>
        <fullName evidence="1">NAD(P)-binding domain-containing protein</fullName>
    </recommendedName>
</protein>
<dbReference type="EMBL" id="HBHR01001940">
    <property type="protein sequence ID" value="CAD9858294.1"/>
    <property type="molecule type" value="Transcribed_RNA"/>
</dbReference>
<dbReference type="PANTHER" id="PTHR12126:SF16">
    <property type="entry name" value="MIOREX COMPLEX COMPONENT 2"/>
    <property type="match status" value="1"/>
</dbReference>
<dbReference type="SUPFAM" id="SSF51735">
    <property type="entry name" value="NAD(P)-binding Rossmann-fold domains"/>
    <property type="match status" value="1"/>
</dbReference>